<keyword evidence="2" id="KW-1185">Reference proteome</keyword>
<dbReference type="Proteomes" id="UP001203852">
    <property type="component" value="Unassembled WGS sequence"/>
</dbReference>
<dbReference type="Gene3D" id="3.40.50.150">
    <property type="entry name" value="Vaccinia Virus protein VP39"/>
    <property type="match status" value="1"/>
</dbReference>
<dbReference type="EMBL" id="MU404363">
    <property type="protein sequence ID" value="KAI1608493.1"/>
    <property type="molecule type" value="Genomic_DNA"/>
</dbReference>
<keyword evidence="1" id="KW-0489">Methyltransferase</keyword>
<reference evidence="1" key="1">
    <citation type="journal article" date="2022" name="bioRxiv">
        <title>Deciphering the potential niche of two novel black yeast fungi from a biological soil crust based on their genomes, phenotypes, and melanin regulation.</title>
        <authorList>
            <consortium name="DOE Joint Genome Institute"/>
            <person name="Carr E.C."/>
            <person name="Barton Q."/>
            <person name="Grambo S."/>
            <person name="Sullivan M."/>
            <person name="Renfro C.M."/>
            <person name="Kuo A."/>
            <person name="Pangilinan J."/>
            <person name="Lipzen A."/>
            <person name="Keymanesh K."/>
            <person name="Savage E."/>
            <person name="Barry K."/>
            <person name="Grigoriev I.V."/>
            <person name="Riekhof W.R."/>
            <person name="Harris S.S."/>
        </authorList>
    </citation>
    <scope>NUCLEOTIDE SEQUENCE</scope>
    <source>
        <strain evidence="1">JF 03-4F</strain>
    </source>
</reference>
<evidence type="ECO:0000313" key="1">
    <source>
        <dbReference type="EMBL" id="KAI1608493.1"/>
    </source>
</evidence>
<evidence type="ECO:0000313" key="2">
    <source>
        <dbReference type="Proteomes" id="UP001203852"/>
    </source>
</evidence>
<dbReference type="SUPFAM" id="SSF53335">
    <property type="entry name" value="S-adenosyl-L-methionine-dependent methyltransferases"/>
    <property type="match status" value="1"/>
</dbReference>
<dbReference type="GO" id="GO:0032259">
    <property type="term" value="P:methylation"/>
    <property type="evidence" value="ECO:0007669"/>
    <property type="project" value="UniProtKB-KW"/>
</dbReference>
<dbReference type="AlphaFoldDB" id="A0AAN6DNA7"/>
<organism evidence="1 2">
    <name type="scientific">Exophiala viscosa</name>
    <dbReference type="NCBI Taxonomy" id="2486360"/>
    <lineage>
        <taxon>Eukaryota</taxon>
        <taxon>Fungi</taxon>
        <taxon>Dikarya</taxon>
        <taxon>Ascomycota</taxon>
        <taxon>Pezizomycotina</taxon>
        <taxon>Eurotiomycetes</taxon>
        <taxon>Chaetothyriomycetidae</taxon>
        <taxon>Chaetothyriales</taxon>
        <taxon>Herpotrichiellaceae</taxon>
        <taxon>Exophiala</taxon>
    </lineage>
</organism>
<proteinExistence type="predicted"/>
<dbReference type="InterPro" id="IPR029063">
    <property type="entry name" value="SAM-dependent_MTases_sf"/>
</dbReference>
<protein>
    <submittedName>
        <fullName evidence="1">S-adenosyl-L-methionine-dependent methyltransferase</fullName>
    </submittedName>
</protein>
<gene>
    <name evidence="1" type="ORF">EDD36DRAFT_448327</name>
</gene>
<comment type="caution">
    <text evidence="1">The sequence shown here is derived from an EMBL/GenBank/DDBJ whole genome shotgun (WGS) entry which is preliminary data.</text>
</comment>
<sequence length="343" mass="38674">MAGSSSLREDYWHVCHPKMMCLMLMWTIGGLPTSSNMKPSHTLYLVLDSDRSNPLFRSPITEPKVREMPGCSMNALLMQACRTFSTWEQDPAHGLCKCPSVLESHVLTVVRTVTLPTSFLQVSQPKKTGFLDPETVSANVYGVDLAPPVNTWLPPNCNLQVDDALSEWTWRVKFDLIHMRLMLGAFTDTEWDDIYQKCFDNLEPGGYIEQLEPDVQVMSDDGSLKPSSLLAGWGDNFVGSSERAGRSLDTHKTMKAKIEAAGFVDVQEHLYKCPIGIWPKDKLLKDAGRINHVHWSSGLEGFAMFLLTRFGAPKPWTADEVRAYTSKVREELKAPNLHIWHYT</sequence>
<dbReference type="GO" id="GO:0008168">
    <property type="term" value="F:methyltransferase activity"/>
    <property type="evidence" value="ECO:0007669"/>
    <property type="project" value="UniProtKB-KW"/>
</dbReference>
<dbReference type="CDD" id="cd02440">
    <property type="entry name" value="AdoMet_MTases"/>
    <property type="match status" value="1"/>
</dbReference>
<accession>A0AAN6DNA7</accession>
<keyword evidence="1" id="KW-0808">Transferase</keyword>
<name>A0AAN6DNA7_9EURO</name>